<evidence type="ECO:0000313" key="1">
    <source>
        <dbReference type="EMBL" id="KEK25918.1"/>
    </source>
</evidence>
<dbReference type="Gene3D" id="1.10.287.3030">
    <property type="match status" value="1"/>
</dbReference>
<dbReference type="InterPro" id="IPR025446">
    <property type="entry name" value="Antirep_AbbA"/>
</dbReference>
<protein>
    <submittedName>
        <fullName evidence="1">Recombinase XerD</fullName>
    </submittedName>
</protein>
<dbReference type="Pfam" id="PF14156">
    <property type="entry name" value="AbbA_antirepres"/>
    <property type="match status" value="1"/>
</dbReference>
<proteinExistence type="predicted"/>
<organism evidence="1 2">
    <name type="scientific">Bacillus gaemokensis</name>
    <dbReference type="NCBI Taxonomy" id="574375"/>
    <lineage>
        <taxon>Bacteria</taxon>
        <taxon>Bacillati</taxon>
        <taxon>Bacillota</taxon>
        <taxon>Bacilli</taxon>
        <taxon>Bacillales</taxon>
        <taxon>Bacillaceae</taxon>
        <taxon>Bacillus</taxon>
        <taxon>Bacillus cereus group</taxon>
    </lineage>
</organism>
<dbReference type="OrthoDB" id="2972529at2"/>
<dbReference type="eggNOG" id="ENOG5030H10">
    <property type="taxonomic scope" value="Bacteria"/>
</dbReference>
<dbReference type="STRING" id="574375.AZF08_01455"/>
<dbReference type="AlphaFoldDB" id="A0A073KU97"/>
<evidence type="ECO:0000313" key="2">
    <source>
        <dbReference type="Proteomes" id="UP000027778"/>
    </source>
</evidence>
<name>A0A073KU97_9BACI</name>
<accession>A0A073KU97</accession>
<dbReference type="Proteomes" id="UP000027778">
    <property type="component" value="Unassembled WGS sequence"/>
</dbReference>
<reference evidence="1 2" key="1">
    <citation type="submission" date="2014-06" db="EMBL/GenBank/DDBJ databases">
        <title>Draft genome sequence of Bacillus gaemokensis JCM 15801 (MCCC 1A00707).</title>
        <authorList>
            <person name="Lai Q."/>
            <person name="Liu Y."/>
            <person name="Shao Z."/>
        </authorList>
    </citation>
    <scope>NUCLEOTIDE SEQUENCE [LARGE SCALE GENOMIC DNA]</scope>
    <source>
        <strain evidence="1 2">JCM 15801</strain>
    </source>
</reference>
<dbReference type="EMBL" id="JOTM01000001">
    <property type="protein sequence ID" value="KEK25918.1"/>
    <property type="molecule type" value="Genomic_DNA"/>
</dbReference>
<dbReference type="RefSeq" id="WP_033672264.1">
    <property type="nucleotide sequence ID" value="NZ_JOTM01000001.1"/>
</dbReference>
<keyword evidence="2" id="KW-1185">Reference proteome</keyword>
<sequence length="63" mass="7555">MQKEVTLTKEEESLLLDILFRQNYASEILAVELTDIENGLKKMDISHYRRITRLFHRLKNEGY</sequence>
<comment type="caution">
    <text evidence="1">The sequence shown here is derived from an EMBL/GenBank/DDBJ whole genome shotgun (WGS) entry which is preliminary data.</text>
</comment>
<gene>
    <name evidence="1" type="ORF">BAGA_01375</name>
</gene>